<proteinExistence type="predicted"/>
<keyword evidence="1" id="KW-0472">Membrane</keyword>
<gene>
    <name evidence="2" type="ORF">B9Q01_06410</name>
</gene>
<feature type="transmembrane region" description="Helical" evidence="1">
    <location>
        <begin position="99"/>
        <end position="119"/>
    </location>
</feature>
<name>A0A2R6A9G2_9ARCH</name>
<dbReference type="EMBL" id="NEXC01000043">
    <property type="protein sequence ID" value="PSN82965.1"/>
    <property type="molecule type" value="Genomic_DNA"/>
</dbReference>
<accession>A0A2R6A9G2</accession>
<feature type="transmembrane region" description="Helical" evidence="1">
    <location>
        <begin position="46"/>
        <end position="64"/>
    </location>
</feature>
<evidence type="ECO:0000313" key="3">
    <source>
        <dbReference type="Proteomes" id="UP000240880"/>
    </source>
</evidence>
<evidence type="ECO:0000256" key="1">
    <source>
        <dbReference type="SAM" id="Phobius"/>
    </source>
</evidence>
<sequence>MKLDRWDALFGFLIAFINSGAKVLTGIALSIGFHEANPFMQSPTNVLSGLALIVLIIFALFFLLDPYRKLGLSTLLGVVDADFTHDLLFLFHFSEYTTFAFSVVSAILPLFLTSFVLLFERDPRKEELKKRRNWKMFNV</sequence>
<evidence type="ECO:0000313" key="2">
    <source>
        <dbReference type="EMBL" id="PSN82965.1"/>
    </source>
</evidence>
<protein>
    <submittedName>
        <fullName evidence="2">Uncharacterized protein</fullName>
    </submittedName>
</protein>
<reference evidence="2 3" key="1">
    <citation type="submission" date="2017-04" db="EMBL/GenBank/DDBJ databases">
        <title>Novel microbial lineages endemic to geothermal iron-oxide mats fill important gaps in the evolutionary history of Archaea.</title>
        <authorList>
            <person name="Jay Z.J."/>
            <person name="Beam J.P."/>
            <person name="Dlakic M."/>
            <person name="Rusch D.B."/>
            <person name="Kozubal M.A."/>
            <person name="Inskeep W.P."/>
        </authorList>
    </citation>
    <scope>NUCLEOTIDE SEQUENCE [LARGE SCALE GENOMIC DNA]</scope>
    <source>
        <strain evidence="2">OSP_D</strain>
    </source>
</reference>
<dbReference type="Proteomes" id="UP000240880">
    <property type="component" value="Unassembled WGS sequence"/>
</dbReference>
<keyword evidence="1" id="KW-1133">Transmembrane helix</keyword>
<dbReference type="AlphaFoldDB" id="A0A2R6A9G2"/>
<keyword evidence="1" id="KW-0812">Transmembrane</keyword>
<organism evidence="2 3">
    <name type="scientific">Candidatus Marsarchaeota G1 archaeon OSP_D</name>
    <dbReference type="NCBI Taxonomy" id="1978155"/>
    <lineage>
        <taxon>Archaea</taxon>
        <taxon>Candidatus Marsarchaeota</taxon>
        <taxon>Candidatus Marsarchaeota group 1</taxon>
    </lineage>
</organism>
<comment type="caution">
    <text evidence="2">The sequence shown here is derived from an EMBL/GenBank/DDBJ whole genome shotgun (WGS) entry which is preliminary data.</text>
</comment>
<feature type="transmembrane region" description="Helical" evidence="1">
    <location>
        <begin position="12"/>
        <end position="34"/>
    </location>
</feature>